<dbReference type="PROSITE" id="PS00365">
    <property type="entry name" value="NIR_SIR"/>
    <property type="match status" value="1"/>
</dbReference>
<evidence type="ECO:0000259" key="7">
    <source>
        <dbReference type="Pfam" id="PF01077"/>
    </source>
</evidence>
<comment type="caution">
    <text evidence="8">The sequence shown here is derived from an EMBL/GenBank/DDBJ whole genome shotgun (WGS) entry which is preliminary data.</text>
</comment>
<gene>
    <name evidence="8" type="primary">nasD_9</name>
    <name evidence="8" type="ORF">GALL_460940</name>
</gene>
<feature type="domain" description="Nitrite/sulphite reductase 4Fe-4S" evidence="7">
    <location>
        <begin position="113"/>
        <end position="253"/>
    </location>
</feature>
<keyword evidence="6" id="KW-0411">Iron-sulfur</keyword>
<evidence type="ECO:0000256" key="3">
    <source>
        <dbReference type="ARBA" id="ARBA00022723"/>
    </source>
</evidence>
<dbReference type="InterPro" id="IPR052034">
    <property type="entry name" value="NasD-like"/>
</dbReference>
<dbReference type="PANTHER" id="PTHR43809">
    <property type="entry name" value="NITRITE REDUCTASE (NADH) LARGE SUBUNIT"/>
    <property type="match status" value="1"/>
</dbReference>
<dbReference type="Pfam" id="PF01077">
    <property type="entry name" value="NIR_SIR"/>
    <property type="match status" value="1"/>
</dbReference>
<dbReference type="EC" id="1.7.1.4" evidence="8"/>
<name>A0A1J5Q488_9ZZZZ</name>
<dbReference type="SUPFAM" id="SSF56014">
    <property type="entry name" value="Nitrite and sulphite reductase 4Fe-4S domain-like"/>
    <property type="match status" value="1"/>
</dbReference>
<dbReference type="PANTHER" id="PTHR43809:SF1">
    <property type="entry name" value="NITRITE REDUCTASE (NADH) LARGE SUBUNIT"/>
    <property type="match status" value="1"/>
</dbReference>
<dbReference type="SUPFAM" id="SSF102114">
    <property type="entry name" value="Radical SAM enzymes"/>
    <property type="match status" value="1"/>
</dbReference>
<keyword evidence="2" id="KW-0349">Heme</keyword>
<evidence type="ECO:0000313" key="8">
    <source>
        <dbReference type="EMBL" id="OIQ72283.1"/>
    </source>
</evidence>
<keyword evidence="4 8" id="KW-0560">Oxidoreductase</keyword>
<keyword evidence="3" id="KW-0479">Metal-binding</keyword>
<accession>A0A1J5Q488</accession>
<dbReference type="InterPro" id="IPR058240">
    <property type="entry name" value="rSAM_sf"/>
</dbReference>
<dbReference type="InterPro" id="IPR045854">
    <property type="entry name" value="NO2/SO3_Rdtase_4Fe4S_sf"/>
</dbReference>
<dbReference type="GO" id="GO:0020037">
    <property type="term" value="F:heme binding"/>
    <property type="evidence" value="ECO:0007669"/>
    <property type="project" value="InterPro"/>
</dbReference>
<dbReference type="InterPro" id="IPR006067">
    <property type="entry name" value="NO2/SO3_Rdtase_4Fe4S_dom"/>
</dbReference>
<proteinExistence type="predicted"/>
<evidence type="ECO:0000256" key="4">
    <source>
        <dbReference type="ARBA" id="ARBA00023002"/>
    </source>
</evidence>
<reference evidence="8" key="1">
    <citation type="submission" date="2016-10" db="EMBL/GenBank/DDBJ databases">
        <title>Sequence of Gallionella enrichment culture.</title>
        <authorList>
            <person name="Poehlein A."/>
            <person name="Muehling M."/>
            <person name="Daniel R."/>
        </authorList>
    </citation>
    <scope>NUCLEOTIDE SEQUENCE</scope>
</reference>
<dbReference type="PRINTS" id="PR00397">
    <property type="entry name" value="SIROHAEM"/>
</dbReference>
<dbReference type="GO" id="GO:0046872">
    <property type="term" value="F:metal ion binding"/>
    <property type="evidence" value="ECO:0007669"/>
    <property type="project" value="UniProtKB-KW"/>
</dbReference>
<evidence type="ECO:0000256" key="1">
    <source>
        <dbReference type="ARBA" id="ARBA00022485"/>
    </source>
</evidence>
<protein>
    <submittedName>
        <fullName evidence="8">Nitrite reductase</fullName>
        <ecNumber evidence="8">1.7.1.4</ecNumber>
    </submittedName>
</protein>
<dbReference type="EMBL" id="MLJW01003340">
    <property type="protein sequence ID" value="OIQ72283.1"/>
    <property type="molecule type" value="Genomic_DNA"/>
</dbReference>
<keyword evidence="1" id="KW-0004">4Fe-4S</keyword>
<dbReference type="AlphaFoldDB" id="A0A1J5Q488"/>
<dbReference type="GO" id="GO:0051539">
    <property type="term" value="F:4 iron, 4 sulfur cluster binding"/>
    <property type="evidence" value="ECO:0007669"/>
    <property type="project" value="UniProtKB-KW"/>
</dbReference>
<evidence type="ECO:0000256" key="6">
    <source>
        <dbReference type="ARBA" id="ARBA00023014"/>
    </source>
</evidence>
<dbReference type="Gene3D" id="3.30.413.10">
    <property type="entry name" value="Sulfite Reductase Hemoprotein, domain 1"/>
    <property type="match status" value="1"/>
</dbReference>
<keyword evidence="5" id="KW-0408">Iron</keyword>
<dbReference type="InterPro" id="IPR006066">
    <property type="entry name" value="NO2/SO3_Rdtase_FeS/sirohaem_BS"/>
</dbReference>
<evidence type="ECO:0000256" key="5">
    <source>
        <dbReference type="ARBA" id="ARBA00023004"/>
    </source>
</evidence>
<dbReference type="GO" id="GO:0008942">
    <property type="term" value="F:nitrite reductase [NAD(P)H] activity"/>
    <property type="evidence" value="ECO:0007669"/>
    <property type="project" value="UniProtKB-EC"/>
</dbReference>
<sequence length="294" mass="32757">MNRVIPIAVDSPAAHPSAGNDSVPHSAAQSLPHYMRAGTLQLAALPPLSLYVHLPWCLKKCPYCDFNSHEWRTGGAIPERAYLAALRADLDAALPLIWEDLGKAGMVSGHAYGKSIRTVKTCVGAEHCRFGTQLSMTMGVKLEKMLFGMWAPHKVKLAVSGCPRNCAEAGIKDVGVIGLDSGYELYVAGNGGIKTDVAQFFCKVETDDEVMEYSGAFLQLYREEGYYLERTVHYVNRVGLDYVKTRVVEDASNRKALFERLLYALQGYEDPWLERVRDDRKRREFRLIPVEALA</sequence>
<organism evidence="8">
    <name type="scientific">mine drainage metagenome</name>
    <dbReference type="NCBI Taxonomy" id="410659"/>
    <lineage>
        <taxon>unclassified sequences</taxon>
        <taxon>metagenomes</taxon>
        <taxon>ecological metagenomes</taxon>
    </lineage>
</organism>
<evidence type="ECO:0000256" key="2">
    <source>
        <dbReference type="ARBA" id="ARBA00022617"/>
    </source>
</evidence>